<dbReference type="RefSeq" id="XP_058335871.1">
    <property type="nucleotide sequence ID" value="XM_058469840.1"/>
</dbReference>
<dbReference type="GeneID" id="83197143"/>
<proteinExistence type="predicted"/>
<sequence length="149" mass="15823">MGSVTSIDHEECTVAFRATTDGSAHELPFYAFALETGFCLCCEGVFAQVGAVAVRNEKSVEITPTESGRERGHWSTEDGCFAAGGSKLDADLFIPATGVGANTWFVNVSLPAEDRWAWASASTLRGERAGPEPTLQEWGGGLFEACNAQ</sequence>
<reference evidence="1" key="2">
    <citation type="journal article" date="2023" name="IMA Fungus">
        <title>Comparative genomic study of the Penicillium genus elucidates a diverse pangenome and 15 lateral gene transfer events.</title>
        <authorList>
            <person name="Petersen C."/>
            <person name="Sorensen T."/>
            <person name="Nielsen M.R."/>
            <person name="Sondergaard T.E."/>
            <person name="Sorensen J.L."/>
            <person name="Fitzpatrick D.A."/>
            <person name="Frisvad J.C."/>
            <person name="Nielsen K.L."/>
        </authorList>
    </citation>
    <scope>NUCLEOTIDE SEQUENCE</scope>
    <source>
        <strain evidence="1">IBT 19713</strain>
    </source>
</reference>
<gene>
    <name evidence="1" type="ORF">N7468_000543</name>
</gene>
<keyword evidence="2" id="KW-1185">Reference proteome</keyword>
<organism evidence="1 2">
    <name type="scientific">Penicillium chermesinum</name>
    <dbReference type="NCBI Taxonomy" id="63820"/>
    <lineage>
        <taxon>Eukaryota</taxon>
        <taxon>Fungi</taxon>
        <taxon>Dikarya</taxon>
        <taxon>Ascomycota</taxon>
        <taxon>Pezizomycotina</taxon>
        <taxon>Eurotiomycetes</taxon>
        <taxon>Eurotiomycetidae</taxon>
        <taxon>Eurotiales</taxon>
        <taxon>Aspergillaceae</taxon>
        <taxon>Penicillium</taxon>
    </lineage>
</organism>
<dbReference type="AlphaFoldDB" id="A0A9W9PKI6"/>
<accession>A0A9W9PKI6</accession>
<dbReference type="OrthoDB" id="202203at2759"/>
<name>A0A9W9PKI6_9EURO</name>
<evidence type="ECO:0000313" key="1">
    <source>
        <dbReference type="EMBL" id="KAJ5249092.1"/>
    </source>
</evidence>
<evidence type="ECO:0000313" key="2">
    <source>
        <dbReference type="Proteomes" id="UP001150941"/>
    </source>
</evidence>
<comment type="caution">
    <text evidence="1">The sequence shown here is derived from an EMBL/GenBank/DDBJ whole genome shotgun (WGS) entry which is preliminary data.</text>
</comment>
<protein>
    <submittedName>
        <fullName evidence="1">Uncharacterized protein</fullName>
    </submittedName>
</protein>
<dbReference type="Proteomes" id="UP001150941">
    <property type="component" value="Unassembled WGS sequence"/>
</dbReference>
<reference evidence="1" key="1">
    <citation type="submission" date="2022-11" db="EMBL/GenBank/DDBJ databases">
        <authorList>
            <person name="Petersen C."/>
        </authorList>
    </citation>
    <scope>NUCLEOTIDE SEQUENCE</scope>
    <source>
        <strain evidence="1">IBT 19713</strain>
    </source>
</reference>
<dbReference type="EMBL" id="JAPQKS010000001">
    <property type="protein sequence ID" value="KAJ5249092.1"/>
    <property type="molecule type" value="Genomic_DNA"/>
</dbReference>